<dbReference type="Gene3D" id="3.40.190.10">
    <property type="entry name" value="Periplasmic binding protein-like II"/>
    <property type="match status" value="1"/>
</dbReference>
<dbReference type="EMBL" id="JABGBO010000007">
    <property type="protein sequence ID" value="NOL49895.1"/>
    <property type="molecule type" value="Genomic_DNA"/>
</dbReference>
<dbReference type="PIRSF" id="PIRSF017082">
    <property type="entry name" value="YflP"/>
    <property type="match status" value="1"/>
</dbReference>
<organism evidence="2 3">
    <name type="scientific">Pelistega europaea</name>
    <dbReference type="NCBI Taxonomy" id="106147"/>
    <lineage>
        <taxon>Bacteria</taxon>
        <taxon>Pseudomonadati</taxon>
        <taxon>Pseudomonadota</taxon>
        <taxon>Betaproteobacteria</taxon>
        <taxon>Burkholderiales</taxon>
        <taxon>Alcaligenaceae</taxon>
        <taxon>Pelistega</taxon>
    </lineage>
</organism>
<evidence type="ECO:0000313" key="2">
    <source>
        <dbReference type="EMBL" id="NOL49895.1"/>
    </source>
</evidence>
<comment type="similarity">
    <text evidence="1">Belongs to the UPF0065 (bug) family.</text>
</comment>
<dbReference type="InterPro" id="IPR042100">
    <property type="entry name" value="Bug_dom1"/>
</dbReference>
<dbReference type="SUPFAM" id="SSF53850">
    <property type="entry name" value="Periplasmic binding protein-like II"/>
    <property type="match status" value="1"/>
</dbReference>
<sequence>MKTRLLQVVAGVVFSLGAVGVVFAAYPEKPITMNVAYSPGGGNDTIARLMAKHIEKYLGVKVVVENNPGAGGQIGFTKLAKAKPDGYTIGLLSAPSVFMIELLRPSVGYTLNDFQPIANVQSDPIVLAVEAKSDLNTLEDAVAFIRNNPGKVNVGGDGPQSNVQLQAVAFEKVLKTKVNFISYPGSGPATTGLLGKEVDMALLTASSVQQYVQAKRVKVLGVFSDKTLPSLSGVKTVTAVLGKEVPSVGTAMRGVAAPHGLSSDKVDFLDKAFRQLLNDSEFQQAASKMGIVLDYQDHAAFTESLNKARENTKQYIDVMK</sequence>
<dbReference type="Gene3D" id="3.40.190.150">
    <property type="entry name" value="Bordetella uptake gene, domain 1"/>
    <property type="match status" value="1"/>
</dbReference>
<dbReference type="Proteomes" id="UP000541421">
    <property type="component" value="Unassembled WGS sequence"/>
</dbReference>
<reference evidence="2 3" key="1">
    <citation type="submission" date="2020-05" db="EMBL/GenBank/DDBJ databases">
        <authorList>
            <person name="Niu N."/>
        </authorList>
    </citation>
    <scope>NUCLEOTIDE SEQUENCE [LARGE SCALE GENOMIC DNA]</scope>
    <source>
        <strain evidence="2 3">LMG10982</strain>
    </source>
</reference>
<protein>
    <submittedName>
        <fullName evidence="2">Tripartite tricarboxylate transporter substrate binding protein</fullName>
    </submittedName>
</protein>
<keyword evidence="3" id="KW-1185">Reference proteome</keyword>
<dbReference type="RefSeq" id="WP_171588879.1">
    <property type="nucleotide sequence ID" value="NZ_JABGBO010000007.1"/>
</dbReference>
<dbReference type="PANTHER" id="PTHR42928">
    <property type="entry name" value="TRICARBOXYLATE-BINDING PROTEIN"/>
    <property type="match status" value="1"/>
</dbReference>
<gene>
    <name evidence="2" type="ORF">HKX40_07075</name>
</gene>
<evidence type="ECO:0000313" key="3">
    <source>
        <dbReference type="Proteomes" id="UP000541421"/>
    </source>
</evidence>
<comment type="caution">
    <text evidence="2">The sequence shown here is derived from an EMBL/GenBank/DDBJ whole genome shotgun (WGS) entry which is preliminary data.</text>
</comment>
<dbReference type="Pfam" id="PF03401">
    <property type="entry name" value="TctC"/>
    <property type="match status" value="1"/>
</dbReference>
<dbReference type="AlphaFoldDB" id="A0A7Y4LAC9"/>
<dbReference type="CDD" id="cd07012">
    <property type="entry name" value="PBP2_Bug_TTT"/>
    <property type="match status" value="1"/>
</dbReference>
<name>A0A7Y4LAC9_9BURK</name>
<proteinExistence type="inferred from homology"/>
<dbReference type="InterPro" id="IPR005064">
    <property type="entry name" value="BUG"/>
</dbReference>
<accession>A0A7Y4LAC9</accession>
<dbReference type="PANTHER" id="PTHR42928:SF5">
    <property type="entry name" value="BLR1237 PROTEIN"/>
    <property type="match status" value="1"/>
</dbReference>
<evidence type="ECO:0000256" key="1">
    <source>
        <dbReference type="ARBA" id="ARBA00006987"/>
    </source>
</evidence>